<dbReference type="InterPro" id="IPR007214">
    <property type="entry name" value="YbaK/aa-tRNA-synth-assoc-dom"/>
</dbReference>
<dbReference type="AlphaFoldDB" id="A0A7X2MYQ8"/>
<reference evidence="2 3" key="1">
    <citation type="submission" date="2019-08" db="EMBL/GenBank/DDBJ databases">
        <title>In-depth cultivation of the pig gut microbiome towards novel bacterial diversity and tailored functional studies.</title>
        <authorList>
            <person name="Wylensek D."/>
            <person name="Hitch T.C.A."/>
            <person name="Clavel T."/>
        </authorList>
    </citation>
    <scope>NUCLEOTIDE SEQUENCE [LARGE SCALE GENOMIC DNA]</scope>
    <source>
        <strain evidence="2 3">WCA-383-APC-5B</strain>
    </source>
</reference>
<dbReference type="GO" id="GO:0002161">
    <property type="term" value="F:aminoacyl-tRNA deacylase activity"/>
    <property type="evidence" value="ECO:0007669"/>
    <property type="project" value="InterPro"/>
</dbReference>
<dbReference type="Pfam" id="PF04073">
    <property type="entry name" value="tRNA_edit"/>
    <property type="match status" value="1"/>
</dbReference>
<protein>
    <submittedName>
        <fullName evidence="2">YbaK/EbsC family protein</fullName>
    </submittedName>
</protein>
<evidence type="ECO:0000259" key="1">
    <source>
        <dbReference type="Pfam" id="PF04073"/>
    </source>
</evidence>
<proteinExistence type="predicted"/>
<dbReference type="PANTHER" id="PTHR30411">
    <property type="entry name" value="CYTOPLASMIC PROTEIN"/>
    <property type="match status" value="1"/>
</dbReference>
<dbReference type="SUPFAM" id="SSF55826">
    <property type="entry name" value="YbaK/ProRS associated domain"/>
    <property type="match status" value="1"/>
</dbReference>
<gene>
    <name evidence="2" type="ORF">FYJ33_08910</name>
</gene>
<evidence type="ECO:0000313" key="2">
    <source>
        <dbReference type="EMBL" id="MSR91525.1"/>
    </source>
</evidence>
<feature type="domain" description="YbaK/aminoacyl-tRNA synthetase-associated" evidence="1">
    <location>
        <begin position="25"/>
        <end position="141"/>
    </location>
</feature>
<dbReference type="CDD" id="cd04333">
    <property type="entry name" value="ProX_deacylase"/>
    <property type="match status" value="1"/>
</dbReference>
<name>A0A7X2MYQ8_9CLOT</name>
<dbReference type="PANTHER" id="PTHR30411:SF1">
    <property type="entry name" value="CYTOPLASMIC PROTEIN"/>
    <property type="match status" value="1"/>
</dbReference>
<evidence type="ECO:0000313" key="3">
    <source>
        <dbReference type="Proteomes" id="UP000460287"/>
    </source>
</evidence>
<dbReference type="InterPro" id="IPR036754">
    <property type="entry name" value="YbaK/aa-tRNA-synt-asso_dom_sf"/>
</dbReference>
<dbReference type="EMBL" id="VULX01000011">
    <property type="protein sequence ID" value="MSR91525.1"/>
    <property type="molecule type" value="Genomic_DNA"/>
</dbReference>
<organism evidence="2 3">
    <name type="scientific">Inconstantimicrobium porci</name>
    <dbReference type="NCBI Taxonomy" id="2652291"/>
    <lineage>
        <taxon>Bacteria</taxon>
        <taxon>Bacillati</taxon>
        <taxon>Bacillota</taxon>
        <taxon>Clostridia</taxon>
        <taxon>Eubacteriales</taxon>
        <taxon>Clostridiaceae</taxon>
        <taxon>Inconstantimicrobium</taxon>
    </lineage>
</organism>
<dbReference type="Gene3D" id="3.90.960.10">
    <property type="entry name" value="YbaK/aminoacyl-tRNA synthetase-associated domain"/>
    <property type="match status" value="1"/>
</dbReference>
<comment type="caution">
    <text evidence="2">The sequence shown here is derived from an EMBL/GenBank/DDBJ whole genome shotgun (WGS) entry which is preliminary data.</text>
</comment>
<sequence>MSLDKVKNFFKNIGLEDRIKVLDDSTATVELAAKAVGCEIKQIAKSMTFLVKEKPVMIVCAGNVKINNSKYKSHFHEKAKMIPASMIEEYIGHNMGGVCPFAIKNNVAVYLDESLKANEIVYPAAGNEHSAVKLTLNELEQYSNATMWVDVCKEI</sequence>
<dbReference type="Proteomes" id="UP000460287">
    <property type="component" value="Unassembled WGS sequence"/>
</dbReference>
<keyword evidence="3" id="KW-1185">Reference proteome</keyword>
<accession>A0A7X2MYQ8</accession>